<evidence type="ECO:0000256" key="3">
    <source>
        <dbReference type="ARBA" id="ARBA00022927"/>
    </source>
</evidence>
<comment type="caution">
    <text evidence="8">The sequence shown here is derived from an EMBL/GenBank/DDBJ whole genome shotgun (WGS) entry which is preliminary data.</text>
</comment>
<dbReference type="InterPro" id="IPR002033">
    <property type="entry name" value="TatC"/>
</dbReference>
<evidence type="ECO:0000256" key="1">
    <source>
        <dbReference type="ARBA" id="ARBA00004141"/>
    </source>
</evidence>
<dbReference type="AlphaFoldDB" id="A0A8J2XLG1"/>
<keyword evidence="4 7" id="KW-1133">Transmembrane helix</keyword>
<dbReference type="GO" id="GO:0065002">
    <property type="term" value="P:intracellular protein transmembrane transport"/>
    <property type="evidence" value="ECO:0007669"/>
    <property type="project" value="TreeGrafter"/>
</dbReference>
<dbReference type="PRINTS" id="PR01840">
    <property type="entry name" value="TATCFAMILY"/>
</dbReference>
<name>A0A8J2XLG1_9MICO</name>
<proteinExistence type="inferred from homology"/>
<dbReference type="GO" id="GO:0033281">
    <property type="term" value="C:TAT protein transport complex"/>
    <property type="evidence" value="ECO:0007669"/>
    <property type="project" value="UniProtKB-UniRule"/>
</dbReference>
<reference evidence="8" key="1">
    <citation type="journal article" date="2014" name="Int. J. Syst. Evol. Microbiol.">
        <title>Complete genome sequence of Corynebacterium casei LMG S-19264T (=DSM 44701T), isolated from a smear-ripened cheese.</title>
        <authorList>
            <consortium name="US DOE Joint Genome Institute (JGI-PGF)"/>
            <person name="Walter F."/>
            <person name="Albersmeier A."/>
            <person name="Kalinowski J."/>
            <person name="Ruckert C."/>
        </authorList>
    </citation>
    <scope>NUCLEOTIDE SEQUENCE</scope>
    <source>
        <strain evidence="8">CGMCC 1.12785</strain>
    </source>
</reference>
<comment type="function">
    <text evidence="7">Part of the twin-arginine translocation (Tat) system that transports large folded proteins containing a characteristic twin-arginine motif in their signal peptide across membranes. Together with TatB, TatC is part of a receptor directly interacting with Tat signal peptides.</text>
</comment>
<evidence type="ECO:0000313" key="9">
    <source>
        <dbReference type="Proteomes" id="UP000616114"/>
    </source>
</evidence>
<keyword evidence="2 7" id="KW-0812">Transmembrane</keyword>
<keyword evidence="6 7" id="KW-0472">Membrane</keyword>
<sequence length="273" mass="30416">MRKPTARRKRDPEGRMPLKAHLVELRNRLIIAAIALVAGAVAGWFFYDPVLQLLMLPIEDVAAQDGRNAELNFAGVVSPFDLKVKVSLFIGAFVSSPMWLYQVWAFVVPGLTRREKRYTLGFLAAAIPLFLAGTGLAFFALPNAIRALTAFTPTGASNFIQADQYLSFVMLIILVFGVAFVLPVLLFGLNLMGILSARTIARHWRWIVMLVFVFAAIATPAPDALSMFFLVIPMMALFALSWVLCWLNDRRRKKRAIAEGTWVDPDDGLEDDD</sequence>
<dbReference type="RefSeq" id="WP_308420831.1">
    <property type="nucleotide sequence ID" value="NZ_BMFY01000013.1"/>
</dbReference>
<reference evidence="8" key="2">
    <citation type="submission" date="2020-09" db="EMBL/GenBank/DDBJ databases">
        <authorList>
            <person name="Sun Q."/>
            <person name="Zhou Y."/>
        </authorList>
    </citation>
    <scope>NUCLEOTIDE SEQUENCE</scope>
    <source>
        <strain evidence="8">CGMCC 1.12785</strain>
    </source>
</reference>
<feature type="transmembrane region" description="Helical" evidence="7">
    <location>
        <begin position="204"/>
        <end position="221"/>
    </location>
</feature>
<keyword evidence="7" id="KW-1003">Cell membrane</keyword>
<comment type="subunit">
    <text evidence="7">The Tat system comprises two distinct complexes: a TatABC complex, containing multiple copies of TatA, TatB and TatC subunits, and a separate TatA complex, containing only TatA subunits. Substrates initially bind to the TatABC complex, which probably triggers association of the separate TatA complex to form the active translocon.</text>
</comment>
<keyword evidence="3 7" id="KW-0653">Protein transport</keyword>
<keyword evidence="9" id="KW-1185">Reference proteome</keyword>
<dbReference type="GO" id="GO:0043953">
    <property type="term" value="P:protein transport by the Tat complex"/>
    <property type="evidence" value="ECO:0007669"/>
    <property type="project" value="UniProtKB-UniRule"/>
</dbReference>
<dbReference type="PANTHER" id="PTHR30371">
    <property type="entry name" value="SEC-INDEPENDENT PROTEIN TRANSLOCASE PROTEIN TATC"/>
    <property type="match status" value="1"/>
</dbReference>
<dbReference type="Pfam" id="PF00902">
    <property type="entry name" value="TatC"/>
    <property type="match status" value="1"/>
</dbReference>
<feature type="transmembrane region" description="Helical" evidence="7">
    <location>
        <begin position="120"/>
        <end position="145"/>
    </location>
</feature>
<comment type="similarity">
    <text evidence="7">Belongs to the TatC family.</text>
</comment>
<evidence type="ECO:0000256" key="7">
    <source>
        <dbReference type="HAMAP-Rule" id="MF_00902"/>
    </source>
</evidence>
<evidence type="ECO:0000256" key="5">
    <source>
        <dbReference type="ARBA" id="ARBA00023010"/>
    </source>
</evidence>
<feature type="transmembrane region" description="Helical" evidence="7">
    <location>
        <begin position="86"/>
        <end position="108"/>
    </location>
</feature>
<feature type="transmembrane region" description="Helical" evidence="7">
    <location>
        <begin position="227"/>
        <end position="247"/>
    </location>
</feature>
<comment type="subcellular location">
    <subcellularLocation>
        <location evidence="7">Cell membrane</location>
        <topology evidence="7">Multi-pass membrane protein</topology>
    </subcellularLocation>
    <subcellularLocation>
        <location evidence="1">Membrane</location>
        <topology evidence="1">Multi-pass membrane protein</topology>
    </subcellularLocation>
</comment>
<dbReference type="HAMAP" id="MF_00902">
    <property type="entry name" value="TatC"/>
    <property type="match status" value="1"/>
</dbReference>
<accession>A0A8J2XLG1</accession>
<feature type="transmembrane region" description="Helical" evidence="7">
    <location>
        <begin position="165"/>
        <end position="192"/>
    </location>
</feature>
<organism evidence="8 9">
    <name type="scientific">Sediminivirga luteola</name>
    <dbReference type="NCBI Taxonomy" id="1774748"/>
    <lineage>
        <taxon>Bacteria</taxon>
        <taxon>Bacillati</taxon>
        <taxon>Actinomycetota</taxon>
        <taxon>Actinomycetes</taxon>
        <taxon>Micrococcales</taxon>
        <taxon>Brevibacteriaceae</taxon>
        <taxon>Sediminivirga</taxon>
    </lineage>
</organism>
<protein>
    <recommendedName>
        <fullName evidence="7">Sec-independent protein translocase protein TatC</fullName>
    </recommendedName>
</protein>
<dbReference type="GO" id="GO:0009977">
    <property type="term" value="F:proton motive force dependent protein transmembrane transporter activity"/>
    <property type="evidence" value="ECO:0007669"/>
    <property type="project" value="TreeGrafter"/>
</dbReference>
<evidence type="ECO:0000256" key="2">
    <source>
        <dbReference type="ARBA" id="ARBA00022692"/>
    </source>
</evidence>
<dbReference type="EMBL" id="BMFY01000013">
    <property type="protein sequence ID" value="GGA22722.1"/>
    <property type="molecule type" value="Genomic_DNA"/>
</dbReference>
<evidence type="ECO:0000313" key="8">
    <source>
        <dbReference type="EMBL" id="GGA22722.1"/>
    </source>
</evidence>
<gene>
    <name evidence="7 8" type="primary">tatC</name>
    <name evidence="8" type="ORF">GCM10011333_27140</name>
</gene>
<keyword evidence="7" id="KW-0813">Transport</keyword>
<feature type="transmembrane region" description="Helical" evidence="7">
    <location>
        <begin position="29"/>
        <end position="47"/>
    </location>
</feature>
<dbReference type="PANTHER" id="PTHR30371:SF0">
    <property type="entry name" value="SEC-INDEPENDENT PROTEIN TRANSLOCASE PROTEIN TATC, CHLOROPLASTIC-RELATED"/>
    <property type="match status" value="1"/>
</dbReference>
<keyword evidence="5 7" id="KW-0811">Translocation</keyword>
<dbReference type="Proteomes" id="UP000616114">
    <property type="component" value="Unassembled WGS sequence"/>
</dbReference>
<evidence type="ECO:0000256" key="4">
    <source>
        <dbReference type="ARBA" id="ARBA00022989"/>
    </source>
</evidence>
<dbReference type="NCBIfam" id="TIGR00945">
    <property type="entry name" value="tatC"/>
    <property type="match status" value="1"/>
</dbReference>
<evidence type="ECO:0000256" key="6">
    <source>
        <dbReference type="ARBA" id="ARBA00023136"/>
    </source>
</evidence>